<name>A0A451AJN6_9GAMM</name>
<feature type="domain" description="UDP-glucose/GDP-mannose dehydrogenase N-terminal" evidence="2">
    <location>
        <begin position="13"/>
        <end position="67"/>
    </location>
</feature>
<dbReference type="PANTHER" id="PTHR43750">
    <property type="entry name" value="UDP-GLUCOSE 6-DEHYDROGENASE TUAD"/>
    <property type="match status" value="1"/>
</dbReference>
<dbReference type="InterPro" id="IPR001732">
    <property type="entry name" value="UDP-Glc/GDP-Man_DH_N"/>
</dbReference>
<dbReference type="Pfam" id="PF03721">
    <property type="entry name" value="UDPG_MGDP_dh_N"/>
    <property type="match status" value="1"/>
</dbReference>
<protein>
    <recommendedName>
        <fullName evidence="1">UDP-glucose 6-dehydrogenase</fullName>
    </recommendedName>
</protein>
<sequence>MVSGILWEGFRLNIAVPGVGYADPVSRACFAEPGNRVTCRDTDEHKIGNLNRGKIPIYEPEIEDLLLRFEVKLR</sequence>
<dbReference type="EMBL" id="CAADGD010000086">
    <property type="protein sequence ID" value="VFK71885.1"/>
    <property type="molecule type" value="Genomic_DNA"/>
</dbReference>
<gene>
    <name evidence="3" type="ORF">BECKUNK1418G_GA0071005_10852</name>
    <name evidence="4" type="ORF">BECKUNK1418H_GA0071006_10862</name>
</gene>
<dbReference type="GO" id="GO:0051287">
    <property type="term" value="F:NAD binding"/>
    <property type="evidence" value="ECO:0007669"/>
    <property type="project" value="InterPro"/>
</dbReference>
<proteinExistence type="predicted"/>
<evidence type="ECO:0000256" key="1">
    <source>
        <dbReference type="ARBA" id="ARBA00015132"/>
    </source>
</evidence>
<dbReference type="SUPFAM" id="SSF51735">
    <property type="entry name" value="NAD(P)-binding Rossmann-fold domains"/>
    <property type="match status" value="1"/>
</dbReference>
<evidence type="ECO:0000313" key="4">
    <source>
        <dbReference type="EMBL" id="VFK71885.1"/>
    </source>
</evidence>
<organism evidence="3">
    <name type="scientific">Candidatus Kentrum sp. UNK</name>
    <dbReference type="NCBI Taxonomy" id="2126344"/>
    <lineage>
        <taxon>Bacteria</taxon>
        <taxon>Pseudomonadati</taxon>
        <taxon>Pseudomonadota</taxon>
        <taxon>Gammaproteobacteria</taxon>
        <taxon>Candidatus Kentrum</taxon>
    </lineage>
</organism>
<evidence type="ECO:0000313" key="3">
    <source>
        <dbReference type="EMBL" id="VFK66251.1"/>
    </source>
</evidence>
<dbReference type="InterPro" id="IPR036291">
    <property type="entry name" value="NAD(P)-bd_dom_sf"/>
</dbReference>
<reference evidence="3" key="1">
    <citation type="submission" date="2019-02" db="EMBL/GenBank/DDBJ databases">
        <authorList>
            <person name="Gruber-Vodicka R. H."/>
            <person name="Seah K. B. B."/>
        </authorList>
    </citation>
    <scope>NUCLEOTIDE SEQUENCE</scope>
    <source>
        <strain evidence="4">BECK_BY19</strain>
        <strain evidence="3">BECK_BY8</strain>
    </source>
</reference>
<dbReference type="GO" id="GO:0016616">
    <property type="term" value="F:oxidoreductase activity, acting on the CH-OH group of donors, NAD or NADP as acceptor"/>
    <property type="evidence" value="ECO:0007669"/>
    <property type="project" value="InterPro"/>
</dbReference>
<dbReference type="PANTHER" id="PTHR43750:SF3">
    <property type="entry name" value="UDP-GLUCOSE 6-DEHYDROGENASE TUAD"/>
    <property type="match status" value="1"/>
</dbReference>
<dbReference type="Gene3D" id="3.40.50.720">
    <property type="entry name" value="NAD(P)-binding Rossmann-like Domain"/>
    <property type="match status" value="1"/>
</dbReference>
<accession>A0A451AJN6</accession>
<dbReference type="EMBL" id="CAADFZ010000085">
    <property type="protein sequence ID" value="VFK66251.1"/>
    <property type="molecule type" value="Genomic_DNA"/>
</dbReference>
<evidence type="ECO:0000259" key="2">
    <source>
        <dbReference type="Pfam" id="PF03721"/>
    </source>
</evidence>
<dbReference type="AlphaFoldDB" id="A0A451AJN6"/>